<feature type="binding site" evidence="2">
    <location>
        <position position="105"/>
    </location>
    <ligand>
        <name>FAD</name>
        <dbReference type="ChEBI" id="CHEBI:57692"/>
    </ligand>
</feature>
<dbReference type="RefSeq" id="WP_185665448.1">
    <property type="nucleotide sequence ID" value="NZ_JACLAW010000015.1"/>
</dbReference>
<dbReference type="InterPro" id="IPR006311">
    <property type="entry name" value="TAT_signal"/>
</dbReference>
<dbReference type="PRINTS" id="PR00757">
    <property type="entry name" value="AMINEOXDASEF"/>
</dbReference>
<evidence type="ECO:0000313" key="3">
    <source>
        <dbReference type="EMBL" id="MBC2667151.1"/>
    </source>
</evidence>
<gene>
    <name evidence="3" type="ORF">H7F51_16650</name>
</gene>
<comment type="cofactor">
    <cofactor evidence="1">
        <name>FAD</name>
        <dbReference type="ChEBI" id="CHEBI:57692"/>
    </cofactor>
</comment>
<dbReference type="Pfam" id="PF13450">
    <property type="entry name" value="NAD_binding_8"/>
    <property type="match status" value="1"/>
</dbReference>
<evidence type="ECO:0000256" key="2">
    <source>
        <dbReference type="PIRSR" id="PIRSR601613-1"/>
    </source>
</evidence>
<organism evidence="3 4">
    <name type="scientific">Novosphingobium flavum</name>
    <dbReference type="NCBI Taxonomy" id="1778672"/>
    <lineage>
        <taxon>Bacteria</taxon>
        <taxon>Pseudomonadati</taxon>
        <taxon>Pseudomonadota</taxon>
        <taxon>Alphaproteobacteria</taxon>
        <taxon>Sphingomonadales</taxon>
        <taxon>Sphingomonadaceae</taxon>
        <taxon>Novosphingobium</taxon>
    </lineage>
</organism>
<dbReference type="NCBIfam" id="TIGR01409">
    <property type="entry name" value="TAT_signal_seq"/>
    <property type="match status" value="1"/>
</dbReference>
<dbReference type="GO" id="GO:0016491">
    <property type="term" value="F:oxidoreductase activity"/>
    <property type="evidence" value="ECO:0007669"/>
    <property type="project" value="InterPro"/>
</dbReference>
<name>A0A7X1KMZ3_9SPHN</name>
<dbReference type="EMBL" id="JACLAW010000015">
    <property type="protein sequence ID" value="MBC2667151.1"/>
    <property type="molecule type" value="Genomic_DNA"/>
</dbReference>
<dbReference type="InterPro" id="IPR001613">
    <property type="entry name" value="Flavin_amine_oxidase"/>
</dbReference>
<dbReference type="InterPro" id="IPR036188">
    <property type="entry name" value="FAD/NAD-bd_sf"/>
</dbReference>
<proteinExistence type="predicted"/>
<dbReference type="PROSITE" id="PS51318">
    <property type="entry name" value="TAT"/>
    <property type="match status" value="1"/>
</dbReference>
<reference evidence="3 4" key="1">
    <citation type="submission" date="2020-08" db="EMBL/GenBank/DDBJ databases">
        <title>The genome sequence of type strain Novosphingobium flavum NBRC 111647.</title>
        <authorList>
            <person name="Liu Y."/>
        </authorList>
    </citation>
    <scope>NUCLEOTIDE SEQUENCE [LARGE SCALE GENOMIC DNA]</scope>
    <source>
        <strain evidence="3 4">NBRC 111647</strain>
    </source>
</reference>
<dbReference type="AlphaFoldDB" id="A0A7X1KMZ3"/>
<dbReference type="SUPFAM" id="SSF51905">
    <property type="entry name" value="FAD/NAD(P)-binding domain"/>
    <property type="match status" value="1"/>
</dbReference>
<evidence type="ECO:0000256" key="1">
    <source>
        <dbReference type="ARBA" id="ARBA00001974"/>
    </source>
</evidence>
<dbReference type="Gene3D" id="3.50.50.60">
    <property type="entry name" value="FAD/NAD(P)-binding domain"/>
    <property type="match status" value="1"/>
</dbReference>
<evidence type="ECO:0000313" key="4">
    <source>
        <dbReference type="Proteomes" id="UP000566813"/>
    </source>
</evidence>
<comment type="caution">
    <text evidence="3">The sequence shown here is derived from an EMBL/GenBank/DDBJ whole genome shotgun (WGS) entry which is preliminary data.</text>
</comment>
<protein>
    <submittedName>
        <fullName evidence="3">NAD(P)-binding protein</fullName>
    </submittedName>
</protein>
<keyword evidence="4" id="KW-1185">Reference proteome</keyword>
<accession>A0A7X1KMZ3</accession>
<sequence>MTIDKDLGMGRLIQRRDFIQGVAVGVGGAAAASASPVMAKAGSSAFANSDGPVSAANYPPMRTGMRGQHPGAFEGAHALRDGQGFPGAVDTGERYDLVVVGGGLSGLAAAYFFRKRAGPNAKILILDNHDDFGGHAKRNEFVYNGKQLLANGGSSYLVSPSRWTYESISLIRELGIGRGHPSDRVDGNIYRSLGMQSSTFFRKQVYGKDKLLLGGTPTSPTPEWLAQTPFSQRVRDDLLRITTAKIDYMSGMSAAEKTAKLQAMSYRDYLLNVAKVHPDVVPLMQGMWCLGADMGTAWFAFFRMRPGFQGLGLELPLLSPESEEHKADDFVMPAGNSDVARLIVRALIPDALAPGDFAAVETKRVNYAALDREQPTRIRLSSIAIKVRHVGTAGRLFDPDNSECEVTYMNGGKASLVHGKNVIMACMNNIVPYLIPELPEEQKTALHAAVRAVNQETNVLFRNWEAFARLKTNSIAFPGTFYGRMSLPSPRYFGDLVPSRVPSEPIVVSFGTGANSGVCSNTTMLSELTGGNPPEPGTPADDQFRMARAGLLQTPFEHFERAVRSQAAAALSGTGFDPARDILAITVNRWAHGFTTGRNQLFEADQVGKTSPTEIARAPYGRITIANADAGGVSTAGTAIDEAFRAVRELEQRQLGFYEQI</sequence>
<dbReference type="InterPro" id="IPR019546">
    <property type="entry name" value="TAT_signal_bac_arc"/>
</dbReference>
<dbReference type="Proteomes" id="UP000566813">
    <property type="component" value="Unassembled WGS sequence"/>
</dbReference>